<keyword evidence="5" id="KW-0378">Hydrolase</keyword>
<dbReference type="Pfam" id="PF17921">
    <property type="entry name" value="Integrase_H2C2"/>
    <property type="match status" value="1"/>
</dbReference>
<keyword evidence="7" id="KW-0175">Coiled coil</keyword>
<dbReference type="Gene3D" id="3.30.420.10">
    <property type="entry name" value="Ribonuclease H-like superfamily/Ribonuclease H"/>
    <property type="match status" value="1"/>
</dbReference>
<dbReference type="GO" id="GO:0003676">
    <property type="term" value="F:nucleic acid binding"/>
    <property type="evidence" value="ECO:0007669"/>
    <property type="project" value="InterPro"/>
</dbReference>
<keyword evidence="2" id="KW-0548">Nucleotidyltransferase</keyword>
<dbReference type="GO" id="GO:0004519">
    <property type="term" value="F:endonuclease activity"/>
    <property type="evidence" value="ECO:0007669"/>
    <property type="project" value="UniProtKB-KW"/>
</dbReference>
<name>A0A6L2K3Q1_TANCI</name>
<dbReference type="SUPFAM" id="SSF56672">
    <property type="entry name" value="DNA/RNA polymerases"/>
    <property type="match status" value="1"/>
</dbReference>
<keyword evidence="1" id="KW-0808">Transferase</keyword>
<evidence type="ECO:0000256" key="4">
    <source>
        <dbReference type="ARBA" id="ARBA00022759"/>
    </source>
</evidence>
<dbReference type="GO" id="GO:0016787">
    <property type="term" value="F:hydrolase activity"/>
    <property type="evidence" value="ECO:0007669"/>
    <property type="project" value="UniProtKB-KW"/>
</dbReference>
<dbReference type="InterPro" id="IPR041588">
    <property type="entry name" value="Integrase_H2C2"/>
</dbReference>
<feature type="region of interest" description="Disordered" evidence="8">
    <location>
        <begin position="27"/>
        <end position="69"/>
    </location>
</feature>
<feature type="domain" description="Reverse transcriptase RNase H-like" evidence="10">
    <location>
        <begin position="611"/>
        <end position="685"/>
    </location>
</feature>
<evidence type="ECO:0000259" key="9">
    <source>
        <dbReference type="Pfam" id="PF00078"/>
    </source>
</evidence>
<dbReference type="PANTHER" id="PTHR37984">
    <property type="entry name" value="PROTEIN CBG26694"/>
    <property type="match status" value="1"/>
</dbReference>
<dbReference type="Pfam" id="PF00078">
    <property type="entry name" value="RVT_1"/>
    <property type="match status" value="1"/>
</dbReference>
<dbReference type="CDD" id="cd09274">
    <property type="entry name" value="RNase_HI_RT_Ty3"/>
    <property type="match status" value="1"/>
</dbReference>
<keyword evidence="3" id="KW-0540">Nuclease</keyword>
<evidence type="ECO:0000256" key="5">
    <source>
        <dbReference type="ARBA" id="ARBA00022801"/>
    </source>
</evidence>
<dbReference type="Gene3D" id="3.30.70.270">
    <property type="match status" value="1"/>
</dbReference>
<dbReference type="AlphaFoldDB" id="A0A6L2K3Q1"/>
<dbReference type="GO" id="GO:0003964">
    <property type="term" value="F:RNA-directed DNA polymerase activity"/>
    <property type="evidence" value="ECO:0007669"/>
    <property type="project" value="UniProtKB-KW"/>
</dbReference>
<dbReference type="EMBL" id="BKCJ010001791">
    <property type="protein sequence ID" value="GEU44041.1"/>
    <property type="molecule type" value="Genomic_DNA"/>
</dbReference>
<dbReference type="Gene3D" id="1.10.340.70">
    <property type="match status" value="1"/>
</dbReference>
<dbReference type="InterPro" id="IPR050951">
    <property type="entry name" value="Retrovirus_Pol_polyprotein"/>
</dbReference>
<evidence type="ECO:0000259" key="10">
    <source>
        <dbReference type="Pfam" id="PF17917"/>
    </source>
</evidence>
<reference evidence="12" key="1">
    <citation type="journal article" date="2019" name="Sci. Rep.">
        <title>Draft genome of Tanacetum cinerariifolium, the natural source of mosquito coil.</title>
        <authorList>
            <person name="Yamashiro T."/>
            <person name="Shiraishi A."/>
            <person name="Satake H."/>
            <person name="Nakayama K."/>
        </authorList>
    </citation>
    <scope>NUCLEOTIDE SEQUENCE</scope>
</reference>
<comment type="caution">
    <text evidence="12">The sequence shown here is derived from an EMBL/GenBank/DDBJ whole genome shotgun (WGS) entry which is preliminary data.</text>
</comment>
<feature type="domain" description="Reverse transcriptase" evidence="9">
    <location>
        <begin position="476"/>
        <end position="609"/>
    </location>
</feature>
<keyword evidence="6 12" id="KW-0695">RNA-directed DNA polymerase</keyword>
<evidence type="ECO:0000256" key="1">
    <source>
        <dbReference type="ARBA" id="ARBA00022679"/>
    </source>
</evidence>
<evidence type="ECO:0000256" key="8">
    <source>
        <dbReference type="SAM" id="MobiDB-lite"/>
    </source>
</evidence>
<dbReference type="PANTHER" id="PTHR37984:SF5">
    <property type="entry name" value="PROTEIN NYNRIN-LIKE"/>
    <property type="match status" value="1"/>
</dbReference>
<dbReference type="InterPro" id="IPR043128">
    <property type="entry name" value="Rev_trsase/Diguanyl_cyclase"/>
</dbReference>
<dbReference type="SUPFAM" id="SSF53098">
    <property type="entry name" value="Ribonuclease H-like"/>
    <property type="match status" value="1"/>
</dbReference>
<sequence length="996" mass="114316">MYMVQSTWSTRYIVWSRAPIEDQPLPADASAIALSPGYVANSDPSKEDPEEDPKEDPADYPANGGDDDDDCDIRDLIRRLLDFVDVFRYSHDTACLYLEEEASKEDEEEEDGEHLALADFTALHVVDPVPSAPLGYKAAMIQWRVALPYTHHPSEIQSPPRFEVEESLSAAAARQTGHTLAYRVDYGFVDIVDASIRTSESIAITAVGEREAADARQAWVHSESRSQAMEAQIRALQRDVDVLQRQRIRDEDRLTSHIQHEHDMFRELKMPPKRTTTPMSDAAIKAIVSQSVADALAEHEANRSINGDDSHDSGTSSRRTERAACECTYKLALMCSRMFLEESDEVEKAYTIGPEEKKVYEESKPMCSKCNYHHDGQCAPRWANQRAVTSFECEAQGYFKMDCPKLKNNNCGNQAMNGRATARAYAVGNAGKILDANVITGNVLKVSSTGALSISSIRDERVVCSTAGTSDKGFIRPIPHLGELRSSLSRTRMDHSRWSIVYSKIDLRSGYHQLRVREEDILKTAFRTRYGHYEFQVMSFGLTNAPAVFMDLMNRVCKPYLDKFFIVFIDDILIYSKSKQKHEEHLKLILELLKKEELYAKFFKCEFLIPKVIVYASRKLKIQEKNYTTHDLELGVVVFALKIWRHYLYGTKCAVFADHKSLQHILDQKELNMRQHHWLELFSDYDYEIRYYPGKANVVVDALSRKERIKPLRVRALVMTNGLDLPKKILEARTEARKPKNLKVEDVGGMLVESSRESENPMKEKLEPHADETLCLNNRSWLTCFGDLRTLVMHESHKSKYSVHPGSHKMYQDIKKLYWWPNMKVDIATYVSKCLTCLKVKAEHQKPSSLLVQPEIPQWKWDNITMDFITKLLRTSSGYDTIWTDGQSERTIQTLEDMLRACVINFENGWDRHLPLIEFSYNNSYHTSIKVAPFEAFYSRKCHSPVCWAEVGDTQLTGPEIIHETTEKIIQIKQRIQAAHDRQKSYVDVRRKPLEF</sequence>
<dbReference type="CDD" id="cd01647">
    <property type="entry name" value="RT_LTR"/>
    <property type="match status" value="1"/>
</dbReference>
<dbReference type="InterPro" id="IPR036397">
    <property type="entry name" value="RNaseH_sf"/>
</dbReference>
<accession>A0A6L2K3Q1</accession>
<evidence type="ECO:0000256" key="2">
    <source>
        <dbReference type="ARBA" id="ARBA00022695"/>
    </source>
</evidence>
<keyword evidence="4" id="KW-0255">Endonuclease</keyword>
<feature type="coiled-coil region" evidence="7">
    <location>
        <begin position="226"/>
        <end position="253"/>
    </location>
</feature>
<proteinExistence type="predicted"/>
<evidence type="ECO:0000256" key="3">
    <source>
        <dbReference type="ARBA" id="ARBA00022722"/>
    </source>
</evidence>
<evidence type="ECO:0000313" key="12">
    <source>
        <dbReference type="EMBL" id="GEU44041.1"/>
    </source>
</evidence>
<dbReference type="Pfam" id="PF17917">
    <property type="entry name" value="RT_RNaseH"/>
    <property type="match status" value="1"/>
</dbReference>
<dbReference type="Gene3D" id="3.10.10.10">
    <property type="entry name" value="HIV Type 1 Reverse Transcriptase, subunit A, domain 1"/>
    <property type="match status" value="1"/>
</dbReference>
<evidence type="ECO:0000256" key="7">
    <source>
        <dbReference type="SAM" id="Coils"/>
    </source>
</evidence>
<evidence type="ECO:0000259" key="11">
    <source>
        <dbReference type="Pfam" id="PF17921"/>
    </source>
</evidence>
<dbReference type="InterPro" id="IPR000477">
    <property type="entry name" value="RT_dom"/>
</dbReference>
<feature type="domain" description="Integrase zinc-binding" evidence="11">
    <location>
        <begin position="787"/>
        <end position="842"/>
    </location>
</feature>
<dbReference type="InterPro" id="IPR043502">
    <property type="entry name" value="DNA/RNA_pol_sf"/>
</dbReference>
<organism evidence="12">
    <name type="scientific">Tanacetum cinerariifolium</name>
    <name type="common">Dalmatian daisy</name>
    <name type="synonym">Chrysanthemum cinerariifolium</name>
    <dbReference type="NCBI Taxonomy" id="118510"/>
    <lineage>
        <taxon>Eukaryota</taxon>
        <taxon>Viridiplantae</taxon>
        <taxon>Streptophyta</taxon>
        <taxon>Embryophyta</taxon>
        <taxon>Tracheophyta</taxon>
        <taxon>Spermatophyta</taxon>
        <taxon>Magnoliopsida</taxon>
        <taxon>eudicotyledons</taxon>
        <taxon>Gunneridae</taxon>
        <taxon>Pentapetalae</taxon>
        <taxon>asterids</taxon>
        <taxon>campanulids</taxon>
        <taxon>Asterales</taxon>
        <taxon>Asteraceae</taxon>
        <taxon>Asteroideae</taxon>
        <taxon>Anthemideae</taxon>
        <taxon>Anthemidinae</taxon>
        <taxon>Tanacetum</taxon>
    </lineage>
</organism>
<gene>
    <name evidence="12" type="ORF">Tci_016019</name>
</gene>
<dbReference type="InterPro" id="IPR041373">
    <property type="entry name" value="RT_RNaseH"/>
</dbReference>
<dbReference type="InterPro" id="IPR012337">
    <property type="entry name" value="RNaseH-like_sf"/>
</dbReference>
<evidence type="ECO:0000256" key="6">
    <source>
        <dbReference type="ARBA" id="ARBA00022918"/>
    </source>
</evidence>
<protein>
    <submittedName>
        <fullName evidence="12">Putative reverse transcriptase domain-containing protein</fullName>
    </submittedName>
</protein>